<dbReference type="InterPro" id="IPR036640">
    <property type="entry name" value="ABC1_TM_sf"/>
</dbReference>
<feature type="transmembrane region" description="Helical" evidence="11">
    <location>
        <begin position="526"/>
        <end position="550"/>
    </location>
</feature>
<comment type="subcellular location">
    <subcellularLocation>
        <location evidence="1">Vacuole membrane</location>
        <topology evidence="1">Multi-pass membrane protein</topology>
    </subcellularLocation>
</comment>
<dbReference type="Pfam" id="PF00664">
    <property type="entry name" value="ABC_membrane"/>
    <property type="match status" value="2"/>
</dbReference>
<name>A0A2T9Z1Z6_9FUNG</name>
<keyword evidence="9 11" id="KW-1133">Transmembrane helix</keyword>
<evidence type="ECO:0000256" key="10">
    <source>
        <dbReference type="ARBA" id="ARBA00023136"/>
    </source>
</evidence>
<dbReference type="InterPro" id="IPR017871">
    <property type="entry name" value="ABC_transporter-like_CS"/>
</dbReference>
<dbReference type="FunFam" id="1.20.1560.10:FF:000010">
    <property type="entry name" value="Multidrug resistance-associated ABC transporter"/>
    <property type="match status" value="1"/>
</dbReference>
<dbReference type="FunFam" id="3.40.50.300:FF:000074">
    <property type="entry name" value="Multidrug resistance-associated protein 5 isoform 1"/>
    <property type="match status" value="1"/>
</dbReference>
<evidence type="ECO:0008006" key="16">
    <source>
        <dbReference type="Google" id="ProtNLM"/>
    </source>
</evidence>
<keyword evidence="8" id="KW-0067">ATP-binding</keyword>
<dbReference type="PANTHER" id="PTHR24223">
    <property type="entry name" value="ATP-BINDING CASSETTE SUB-FAMILY C"/>
    <property type="match status" value="1"/>
</dbReference>
<feature type="domain" description="ABC transporter" evidence="12">
    <location>
        <begin position="1323"/>
        <end position="1565"/>
    </location>
</feature>
<feature type="transmembrane region" description="Helical" evidence="11">
    <location>
        <begin position="84"/>
        <end position="103"/>
    </location>
</feature>
<evidence type="ECO:0000259" key="13">
    <source>
        <dbReference type="PROSITE" id="PS50929"/>
    </source>
</evidence>
<dbReference type="Pfam" id="PF00005">
    <property type="entry name" value="ABC_tran"/>
    <property type="match status" value="2"/>
</dbReference>
<dbReference type="GO" id="GO:0140359">
    <property type="term" value="F:ABC-type transporter activity"/>
    <property type="evidence" value="ECO:0007669"/>
    <property type="project" value="InterPro"/>
</dbReference>
<keyword evidence="7" id="KW-0547">Nucleotide-binding</keyword>
<feature type="domain" description="ABC transmembrane type-1" evidence="13">
    <location>
        <begin position="301"/>
        <end position="589"/>
    </location>
</feature>
<keyword evidence="10 11" id="KW-0472">Membrane</keyword>
<evidence type="ECO:0000256" key="7">
    <source>
        <dbReference type="ARBA" id="ARBA00022741"/>
    </source>
</evidence>
<evidence type="ECO:0000256" key="1">
    <source>
        <dbReference type="ARBA" id="ARBA00004128"/>
    </source>
</evidence>
<feature type="transmembrane region" description="Helical" evidence="11">
    <location>
        <begin position="1110"/>
        <end position="1143"/>
    </location>
</feature>
<gene>
    <name evidence="14" type="ORF">BB559_001437</name>
</gene>
<dbReference type="Gene3D" id="1.20.1560.10">
    <property type="entry name" value="ABC transporter type 1, transmembrane domain"/>
    <property type="match status" value="2"/>
</dbReference>
<dbReference type="Proteomes" id="UP000245699">
    <property type="component" value="Unassembled WGS sequence"/>
</dbReference>
<feature type="transmembrane region" description="Helical" evidence="11">
    <location>
        <begin position="179"/>
        <end position="198"/>
    </location>
</feature>
<accession>A0A2T9Z1Z6</accession>
<feature type="domain" description="ABC transporter" evidence="12">
    <location>
        <begin position="648"/>
        <end position="875"/>
    </location>
</feature>
<dbReference type="PROSITE" id="PS00211">
    <property type="entry name" value="ABC_TRANSPORTER_1"/>
    <property type="match status" value="2"/>
</dbReference>
<feature type="transmembrane region" description="Helical" evidence="11">
    <location>
        <begin position="1029"/>
        <end position="1048"/>
    </location>
</feature>
<comment type="caution">
    <text evidence="14">The sequence shown here is derived from an EMBL/GenBank/DDBJ whole genome shotgun (WGS) entry which is preliminary data.</text>
</comment>
<evidence type="ECO:0000256" key="8">
    <source>
        <dbReference type="ARBA" id="ARBA00022840"/>
    </source>
</evidence>
<feature type="transmembrane region" description="Helical" evidence="11">
    <location>
        <begin position="44"/>
        <end position="63"/>
    </location>
</feature>
<dbReference type="InterPro" id="IPR027417">
    <property type="entry name" value="P-loop_NTPase"/>
</dbReference>
<evidence type="ECO:0000256" key="6">
    <source>
        <dbReference type="ARBA" id="ARBA00022737"/>
    </source>
</evidence>
<dbReference type="STRING" id="61424.A0A2T9Z1Z6"/>
<feature type="transmembrane region" description="Helical" evidence="11">
    <location>
        <begin position="987"/>
        <end position="1009"/>
    </location>
</feature>
<proteinExistence type="inferred from homology"/>
<dbReference type="Pfam" id="PF24357">
    <property type="entry name" value="TMD0_ABC"/>
    <property type="match status" value="1"/>
</dbReference>
<dbReference type="SMART" id="SM00382">
    <property type="entry name" value="AAA"/>
    <property type="match status" value="2"/>
</dbReference>
<evidence type="ECO:0000256" key="4">
    <source>
        <dbReference type="ARBA" id="ARBA00022554"/>
    </source>
</evidence>
<feature type="transmembrane region" description="Helical" evidence="11">
    <location>
        <begin position="148"/>
        <end position="167"/>
    </location>
</feature>
<feature type="transmembrane region" description="Helical" evidence="11">
    <location>
        <begin position="341"/>
        <end position="359"/>
    </location>
</feature>
<feature type="transmembrane region" description="Helical" evidence="11">
    <location>
        <begin position="442"/>
        <end position="462"/>
    </location>
</feature>
<dbReference type="GO" id="GO:0005524">
    <property type="term" value="F:ATP binding"/>
    <property type="evidence" value="ECO:0007669"/>
    <property type="project" value="UniProtKB-KW"/>
</dbReference>
<dbReference type="Gene3D" id="3.40.50.300">
    <property type="entry name" value="P-loop containing nucleotide triphosphate hydrolases"/>
    <property type="match status" value="2"/>
</dbReference>
<dbReference type="InterPro" id="IPR056227">
    <property type="entry name" value="TMD0_ABC"/>
</dbReference>
<dbReference type="InterPro" id="IPR044726">
    <property type="entry name" value="ABCC_6TM_D2"/>
</dbReference>
<dbReference type="CDD" id="cd03250">
    <property type="entry name" value="ABCC_MRP_domain1"/>
    <property type="match status" value="1"/>
</dbReference>
<organism evidence="14 15">
    <name type="scientific">Furculomyces boomerangus</name>
    <dbReference type="NCBI Taxonomy" id="61424"/>
    <lineage>
        <taxon>Eukaryota</taxon>
        <taxon>Fungi</taxon>
        <taxon>Fungi incertae sedis</taxon>
        <taxon>Zoopagomycota</taxon>
        <taxon>Kickxellomycotina</taxon>
        <taxon>Harpellomycetes</taxon>
        <taxon>Harpellales</taxon>
        <taxon>Harpellaceae</taxon>
        <taxon>Furculomyces</taxon>
    </lineage>
</organism>
<feature type="transmembrane region" description="Helical" evidence="11">
    <location>
        <begin position="418"/>
        <end position="436"/>
    </location>
</feature>
<keyword evidence="3" id="KW-0813">Transport</keyword>
<reference evidence="14 15" key="1">
    <citation type="journal article" date="2018" name="MBio">
        <title>Comparative Genomics Reveals the Core Gene Toolbox for the Fungus-Insect Symbiosis.</title>
        <authorList>
            <person name="Wang Y."/>
            <person name="Stata M."/>
            <person name="Wang W."/>
            <person name="Stajich J.E."/>
            <person name="White M.M."/>
            <person name="Moncalvo J.M."/>
        </authorList>
    </citation>
    <scope>NUCLEOTIDE SEQUENCE [LARGE SCALE GENOMIC DNA]</scope>
    <source>
        <strain evidence="14 15">AUS-77-4</strain>
    </source>
</reference>
<keyword evidence="4" id="KW-0926">Vacuole</keyword>
<evidence type="ECO:0000256" key="11">
    <source>
        <dbReference type="SAM" id="Phobius"/>
    </source>
</evidence>
<dbReference type="CDD" id="cd18595">
    <property type="entry name" value="ABC_6TM_MRP1_2_3_6_D1_like"/>
    <property type="match status" value="1"/>
</dbReference>
<feature type="transmembrane region" description="Helical" evidence="11">
    <location>
        <begin position="1222"/>
        <end position="1240"/>
    </location>
</feature>
<dbReference type="GO" id="GO:0000329">
    <property type="term" value="C:fungal-type vacuole membrane"/>
    <property type="evidence" value="ECO:0007669"/>
    <property type="project" value="UniProtKB-ARBA"/>
</dbReference>
<evidence type="ECO:0000313" key="15">
    <source>
        <dbReference type="Proteomes" id="UP000245699"/>
    </source>
</evidence>
<dbReference type="OrthoDB" id="6500128at2759"/>
<evidence type="ECO:0000256" key="5">
    <source>
        <dbReference type="ARBA" id="ARBA00022692"/>
    </source>
</evidence>
<keyword evidence="6" id="KW-0677">Repeat</keyword>
<dbReference type="InterPro" id="IPR011527">
    <property type="entry name" value="ABC1_TM_dom"/>
</dbReference>
<evidence type="ECO:0000256" key="3">
    <source>
        <dbReference type="ARBA" id="ARBA00022448"/>
    </source>
</evidence>
<dbReference type="GO" id="GO:0016887">
    <property type="term" value="F:ATP hydrolysis activity"/>
    <property type="evidence" value="ECO:0007669"/>
    <property type="project" value="InterPro"/>
</dbReference>
<dbReference type="CDD" id="cd18580">
    <property type="entry name" value="ABC_6TM_ABCC_D2"/>
    <property type="match status" value="1"/>
</dbReference>
<evidence type="ECO:0000256" key="2">
    <source>
        <dbReference type="ARBA" id="ARBA00009726"/>
    </source>
</evidence>
<evidence type="ECO:0000256" key="9">
    <source>
        <dbReference type="ARBA" id="ARBA00022989"/>
    </source>
</evidence>
<evidence type="ECO:0000259" key="12">
    <source>
        <dbReference type="PROSITE" id="PS50893"/>
    </source>
</evidence>
<sequence length="1575" mass="177104">MEFNTSPNPAFHSTWFSPTFCPNKEGWSVFGGWNNLDFTICFEYASMILSLQIFLLLASFTVLSKLYKNRSTTLSSRSSLLLKIKLFLASLVLLLNLSKFYLWRQTYPDTPLIDSVVIIKIIQIFALINVIKLHYYNDTRSTLFSRTLQMYWIFFVCIGSVMLHTQWNQTETHFEKLTFYVLSIELSLSFVLAVLEMVQLQTNSYLSLSGDYDPINDYKGEDSIEEKSHFFSMISFWWMDIVIKTGFQKQLAISDLWQMPKTIQTRLVSKSFWDEWKIERSKGRDSLFFALVRAFGPWYSVAGFLKFIFDLLQFAQPVLLKKLLEFVETYGTDSPMPVVHGFYYAIAMFSLSVIQTLVLHQYFNISMLTGVGIRTGLVTTIYKKTMMMSSKARITFSTGDIVNRMAVDAQRISDTTQYGHIIWSAPLQITLALYLLYQTLGYSSLVGLVILILAIPMNTFVARKMRVIQKKKMKNKDSRVRLTEESLQGVKIIKLYAWEKPFLDRIRDVRNLLELQTLREYGIINCIHTCLILLVPFLVSILSFATYVYFDGVSRGPLNSSLIFVSVSLFNLLRFPLNMLPSILTLVVDSSVGIQRIKDYLTCEELDKNTIQKLEYDRKKSNSKKTTSNYSSNNASSSNLSADSEVLVESTNADFWWDYEPGASRPTLNDINLSVKSDELLAVVGRVGSGKSSLLMALLGEMHKSRGQVTIKGNIAFATQQPWIMNATVRDNILFGYRFDSAFYKKVIYACGLEPDFKMLPDGDSTEIGERGINLSGGQKARLSLARAVYSRADVYLLDDPLAAVDAHVGAHLFKHVIGPSGLLKTRTRILVTNAIPYLQDCDSVALMQDGHIVEQGSFSSLNESGGLLSTLVREYGRQNAHESGSSTPINSLSPIASYENLTPLSEGTATSGIEDPEYSMDEIGNNESGLRELERRQSIISLPKASIKTLYSENRGGDENAGTLIASETMESGKVDFKVYKEYLKACGYSSVIIFLFSIIVSQGLGVLNTVWLRQWAKSNDKNENFNAFYLIIFGIIGIFSVVFGGMRSYVLQVVCSIRSGKITHEKMLTSVFSSPMSFFDTTPLGRIINRFTKDQTTIDEELPASVGAWLLTLLAMFFSLVAIVVALPSFLIIVVPISFFYLRLQNLYLYVSRDLKRLDSSSRSPIYQHFQETLGGVPTIRSYGMTKRFEIENERRVDDNQRASYAYLGLNRWVAVRLEMMSSIMIFAIALISVYSLYAYAGTSSAVDASLVGMTISFALSITQSLNWCIRMYCKVETDIVALERISEYSNLKPEAKYTTDEDASGQVMMELENWPSKGEIEFSHYSTKYREGLEPVLKNINAKILPGEKVGVIGRTGAGKSSFTLGLFRIIEPTEGQIIIDSVDITKIGLFDLRSKLSIIPQDPVLFSGTVRYNLDPRAELKEPGIRVPTDEELWDALELAHLKPTIMALEGGLDAQVVTGGENFSVGQRQLMCLARALVRKSQILILDEATAAIDPETDGLIQATIRTSFAKDTIITIAHRLNTVMDSDRILVLSNGEVVEFDKPSVLLADQNSAFYSFASEYGLVPSEQQ</sequence>
<dbReference type="SUPFAM" id="SSF52540">
    <property type="entry name" value="P-loop containing nucleoside triphosphate hydrolases"/>
    <property type="match status" value="2"/>
</dbReference>
<feature type="domain" description="ABC transmembrane type-1" evidence="13">
    <location>
        <begin position="994"/>
        <end position="1280"/>
    </location>
</feature>
<feature type="transmembrane region" description="Helical" evidence="11">
    <location>
        <begin position="115"/>
        <end position="136"/>
    </location>
</feature>
<dbReference type="InterPro" id="IPR050173">
    <property type="entry name" value="ABC_transporter_C-like"/>
</dbReference>
<feature type="transmembrane region" description="Helical" evidence="11">
    <location>
        <begin position="287"/>
        <end position="309"/>
    </location>
</feature>
<dbReference type="SUPFAM" id="SSF90123">
    <property type="entry name" value="ABC transporter transmembrane region"/>
    <property type="match status" value="2"/>
</dbReference>
<dbReference type="PANTHER" id="PTHR24223:SF443">
    <property type="entry name" value="MULTIDRUG-RESISTANCE LIKE PROTEIN 1, ISOFORM I"/>
    <property type="match status" value="1"/>
</dbReference>
<dbReference type="InterPro" id="IPR003439">
    <property type="entry name" value="ABC_transporter-like_ATP-bd"/>
</dbReference>
<evidence type="ECO:0000313" key="14">
    <source>
        <dbReference type="EMBL" id="PVU98628.1"/>
    </source>
</evidence>
<dbReference type="FunFam" id="3.40.50.300:FF:000997">
    <property type="entry name" value="Multidrug resistance-associated protein 1"/>
    <property type="match status" value="1"/>
</dbReference>
<dbReference type="PROSITE" id="PS50929">
    <property type="entry name" value="ABC_TM1F"/>
    <property type="match status" value="2"/>
</dbReference>
<dbReference type="PROSITE" id="PS50893">
    <property type="entry name" value="ABC_TRANSPORTER_2"/>
    <property type="match status" value="2"/>
</dbReference>
<dbReference type="CDD" id="cd03244">
    <property type="entry name" value="ABCC_MRP_domain2"/>
    <property type="match status" value="1"/>
</dbReference>
<keyword evidence="5 11" id="KW-0812">Transmembrane</keyword>
<dbReference type="InterPro" id="IPR003593">
    <property type="entry name" value="AAA+_ATPase"/>
</dbReference>
<keyword evidence="15" id="KW-1185">Reference proteome</keyword>
<protein>
    <recommendedName>
        <fullName evidence="16">Metal resistance protein YCF1</fullName>
    </recommendedName>
</protein>
<comment type="similarity">
    <text evidence="2">Belongs to the ABC transporter superfamily. ABCC family. Conjugate transporter (TC 3.A.1.208) subfamily.</text>
</comment>
<dbReference type="EMBL" id="MBFT01000073">
    <property type="protein sequence ID" value="PVU98628.1"/>
    <property type="molecule type" value="Genomic_DNA"/>
</dbReference>
<dbReference type="FunFam" id="1.20.1560.10:FF:000020">
    <property type="entry name" value="ABC metal ion transporter"/>
    <property type="match status" value="1"/>
</dbReference>